<evidence type="ECO:0000313" key="7">
    <source>
        <dbReference type="Proteomes" id="UP000463951"/>
    </source>
</evidence>
<dbReference type="Pfam" id="PF00120">
    <property type="entry name" value="Gln-synt_C"/>
    <property type="match status" value="1"/>
</dbReference>
<sequence>MDGPAASYRVGPPVWHQITFAERLLSAETADRVRQRTEALAAEGIDVVRVTYPDMMGSDRSRDILLHHLPHAVGHGLAFSRAVYHTGALGDHSHIAGGLEAGMPDILVRPDLTTLVPLPWEPGVAECIGDVRDPATGLPVPESPRDLLRQVIGLLIDGDLTAVVGPELEYVLLDPDPASPVGWRRYAPAPGHVYTTGRKGDPDGHLLRTVRALHALGLDVSGGNREYDSGQFEINLSHCEALDAADRAFRFKAAIKELAHAEGRLATFMAKPLNDGGGSGFHLHLSLVDADGRNVFDAPRDAYGLSVTARHALAGVLAHAPALSALLNPTVNSYKRFGPDTTAPWLINWGLDNRNALVRVPPERGGATRLEARLGDATANPYLAIAGLLAAAHLGIAAAEEPPAPMTGQGHDRGTAAALPTGLGQALDALEADHQLTDVLGKPFVDAFLTFKRDELARFQRYVTDWEFREYARII</sequence>
<dbReference type="SUPFAM" id="SSF54368">
    <property type="entry name" value="Glutamine synthetase, N-terminal domain"/>
    <property type="match status" value="1"/>
</dbReference>
<protein>
    <submittedName>
        <fullName evidence="6">Glutamine synthetase</fullName>
    </submittedName>
</protein>
<evidence type="ECO:0000256" key="3">
    <source>
        <dbReference type="PROSITE-ProRule" id="PRU01331"/>
    </source>
</evidence>
<dbReference type="SMART" id="SM01230">
    <property type="entry name" value="Gln-synt_C"/>
    <property type="match status" value="1"/>
</dbReference>
<comment type="similarity">
    <text evidence="1 3 4">Belongs to the glutamine synthetase family.</text>
</comment>
<evidence type="ECO:0000256" key="2">
    <source>
        <dbReference type="ARBA" id="ARBA00022598"/>
    </source>
</evidence>
<dbReference type="Proteomes" id="UP000463951">
    <property type="component" value="Chromosome"/>
</dbReference>
<dbReference type="PROSITE" id="PS51987">
    <property type="entry name" value="GS_CATALYTIC"/>
    <property type="match status" value="1"/>
</dbReference>
<dbReference type="SUPFAM" id="SSF55931">
    <property type="entry name" value="Glutamine synthetase/guanido kinase"/>
    <property type="match status" value="1"/>
</dbReference>
<accession>A0A499VHM2</accession>
<keyword evidence="2" id="KW-0436">Ligase</keyword>
<organism evidence="6 7">
    <name type="scientific">Streptomyces antimycoticus</name>
    <dbReference type="NCBI Taxonomy" id="68175"/>
    <lineage>
        <taxon>Bacteria</taxon>
        <taxon>Bacillati</taxon>
        <taxon>Actinomycetota</taxon>
        <taxon>Actinomycetes</taxon>
        <taxon>Kitasatosporales</taxon>
        <taxon>Streptomycetaceae</taxon>
        <taxon>Streptomyces</taxon>
        <taxon>Streptomyces violaceusniger group</taxon>
    </lineage>
</organism>
<reference evidence="6 7" key="1">
    <citation type="journal article" date="2020" name="Int. J. Syst. Evol. Microbiol.">
        <title>Reclassification of Streptomyces castelarensis and Streptomyces sporoclivatus as later heterotypic synonyms of Streptomyces antimycoticus.</title>
        <authorList>
            <person name="Komaki H."/>
            <person name="Tamura T."/>
        </authorList>
    </citation>
    <scope>NUCLEOTIDE SEQUENCE [LARGE SCALE GENOMIC DNA]</scope>
    <source>
        <strain evidence="6 7">NBRC 100767</strain>
    </source>
</reference>
<dbReference type="Gene3D" id="3.10.20.70">
    <property type="entry name" value="Glutamine synthetase, N-terminal domain"/>
    <property type="match status" value="1"/>
</dbReference>
<evidence type="ECO:0000313" key="6">
    <source>
        <dbReference type="EMBL" id="BBJ45677.1"/>
    </source>
</evidence>
<dbReference type="EMBL" id="AP019620">
    <property type="protein sequence ID" value="BBJ45677.1"/>
    <property type="molecule type" value="Genomic_DNA"/>
</dbReference>
<dbReference type="InterPro" id="IPR008146">
    <property type="entry name" value="Gln_synth_cat_dom"/>
</dbReference>
<dbReference type="InterPro" id="IPR036651">
    <property type="entry name" value="Gln_synt_N_sf"/>
</dbReference>
<dbReference type="InterPro" id="IPR014746">
    <property type="entry name" value="Gln_synth/guanido_kin_cat_dom"/>
</dbReference>
<gene>
    <name evidence="6" type="ORF">SSPO_083950</name>
</gene>
<name>A0A499VHM2_9ACTN</name>
<feature type="domain" description="GS catalytic" evidence="5">
    <location>
        <begin position="144"/>
        <end position="475"/>
    </location>
</feature>
<dbReference type="AlphaFoldDB" id="A0A499VHM2"/>
<evidence type="ECO:0000256" key="1">
    <source>
        <dbReference type="ARBA" id="ARBA00009897"/>
    </source>
</evidence>
<dbReference type="PANTHER" id="PTHR43785:SF12">
    <property type="entry name" value="TYPE-1 GLUTAMINE SYNTHETASE 2"/>
    <property type="match status" value="1"/>
</dbReference>
<evidence type="ECO:0000256" key="4">
    <source>
        <dbReference type="RuleBase" id="RU000384"/>
    </source>
</evidence>
<dbReference type="GO" id="GO:0006542">
    <property type="term" value="P:glutamine biosynthetic process"/>
    <property type="evidence" value="ECO:0007669"/>
    <property type="project" value="InterPro"/>
</dbReference>
<dbReference type="PANTHER" id="PTHR43785">
    <property type="entry name" value="GAMMA-GLUTAMYLPUTRESCINE SYNTHETASE"/>
    <property type="match status" value="1"/>
</dbReference>
<evidence type="ECO:0000259" key="5">
    <source>
        <dbReference type="PROSITE" id="PS51987"/>
    </source>
</evidence>
<proteinExistence type="inferred from homology"/>
<dbReference type="GO" id="GO:0004356">
    <property type="term" value="F:glutamine synthetase activity"/>
    <property type="evidence" value="ECO:0007669"/>
    <property type="project" value="InterPro"/>
</dbReference>
<dbReference type="Gene3D" id="3.30.590.10">
    <property type="entry name" value="Glutamine synthetase/guanido kinase, catalytic domain"/>
    <property type="match status" value="1"/>
</dbReference>